<dbReference type="SUPFAM" id="SSF110455">
    <property type="entry name" value="Toprim domain"/>
    <property type="match status" value="1"/>
</dbReference>
<accession>A0A8D6PYN8</accession>
<dbReference type="Pfam" id="PF13662">
    <property type="entry name" value="Toprim_4"/>
    <property type="match status" value="1"/>
</dbReference>
<dbReference type="RefSeq" id="WP_214399709.1">
    <property type="nucleotide sequence ID" value="NZ_LR792632.1"/>
</dbReference>
<dbReference type="AlphaFoldDB" id="A0A8D6PYN8"/>
<reference evidence="5 6" key="1">
    <citation type="submission" date="2020-04" db="EMBL/GenBank/DDBJ databases">
        <authorList>
            <consortium name="Genoscope - CEA"/>
            <person name="William W."/>
        </authorList>
    </citation>
    <scope>NUCLEOTIDE SEQUENCE [LARGE SCALE GENOMIC DNA]</scope>
    <source>
        <strain evidence="5 6">SG7</strain>
    </source>
</reference>
<name>A0A8D6PYN8_9EURY</name>
<keyword evidence="2" id="KW-0460">Magnesium</keyword>
<dbReference type="InterPro" id="IPR022972">
    <property type="entry name" value="UPF0292"/>
</dbReference>
<comment type="similarity">
    <text evidence="3">Belongs to the UPF0292 family.</text>
</comment>
<evidence type="ECO:0000256" key="2">
    <source>
        <dbReference type="ARBA" id="ARBA00022842"/>
    </source>
</evidence>
<dbReference type="InterPro" id="IPR006171">
    <property type="entry name" value="TOPRIM_dom"/>
</dbReference>
<dbReference type="GO" id="GO:0046872">
    <property type="term" value="F:metal ion binding"/>
    <property type="evidence" value="ECO:0007669"/>
    <property type="project" value="UniProtKB-KW"/>
</dbReference>
<proteinExistence type="inferred from homology"/>
<dbReference type="EMBL" id="LR792632">
    <property type="protein sequence ID" value="CAB3289730.1"/>
    <property type="molecule type" value="Genomic_DNA"/>
</dbReference>
<keyword evidence="6" id="KW-1185">Reference proteome</keyword>
<dbReference type="CDD" id="cd01027">
    <property type="entry name" value="TOPRIM_RNase_M5_like"/>
    <property type="match status" value="1"/>
</dbReference>
<dbReference type="HAMAP" id="MF_01095">
    <property type="entry name" value="UPF0292"/>
    <property type="match status" value="1"/>
</dbReference>
<evidence type="ECO:0000256" key="1">
    <source>
        <dbReference type="ARBA" id="ARBA00022723"/>
    </source>
</evidence>
<evidence type="ECO:0000259" key="4">
    <source>
        <dbReference type="PROSITE" id="PS50880"/>
    </source>
</evidence>
<evidence type="ECO:0000313" key="5">
    <source>
        <dbReference type="EMBL" id="CAB3289730.1"/>
    </source>
</evidence>
<dbReference type="SMART" id="SM00493">
    <property type="entry name" value="TOPRIM"/>
    <property type="match status" value="1"/>
</dbReference>
<protein>
    <recommendedName>
        <fullName evidence="3">UPF0292 protein MLAUSG7_1393</fullName>
    </recommendedName>
</protein>
<dbReference type="GeneID" id="65884178"/>
<organism evidence="5 6">
    <name type="scientific">Methanocaldococcus lauensis</name>
    <dbReference type="NCBI Taxonomy" id="2546128"/>
    <lineage>
        <taxon>Archaea</taxon>
        <taxon>Methanobacteriati</taxon>
        <taxon>Methanobacteriota</taxon>
        <taxon>Methanomada group</taxon>
        <taxon>Methanococci</taxon>
        <taxon>Methanococcales</taxon>
        <taxon>Methanocaldococcaceae</taxon>
        <taxon>Methanocaldococcus</taxon>
    </lineage>
</organism>
<dbReference type="Proteomes" id="UP000679213">
    <property type="component" value="Chromosome I"/>
</dbReference>
<gene>
    <name evidence="5" type="ORF">MLAUSG7_1393</name>
</gene>
<evidence type="ECO:0000313" key="6">
    <source>
        <dbReference type="Proteomes" id="UP000679213"/>
    </source>
</evidence>
<dbReference type="PANTHER" id="PTHR39964">
    <property type="entry name" value="UPF0292 PROTEIN TK1411"/>
    <property type="match status" value="1"/>
</dbReference>
<dbReference type="InterPro" id="IPR034141">
    <property type="entry name" value="TOPRIM_RNase_M5-like"/>
</dbReference>
<keyword evidence="1" id="KW-0479">Metal-binding</keyword>
<dbReference type="PROSITE" id="PS50880">
    <property type="entry name" value="TOPRIM"/>
    <property type="match status" value="1"/>
</dbReference>
<dbReference type="Gene3D" id="3.40.1360.10">
    <property type="match status" value="1"/>
</dbReference>
<sequence>MRRDEYFERLLEVIEELKIEAEEKPIIVEGKRDVESLEKLGVEGTFIVIAKTPIYLIADELIRKGIKEVILLTDFDRRGRMLAKAIIEEFRYRGIKVNTKIRQEIFIYTNSGIRDIESLFSYVNKRSLF</sequence>
<dbReference type="NCBIfam" id="NF003094">
    <property type="entry name" value="PRK04017.1-5"/>
    <property type="match status" value="1"/>
</dbReference>
<dbReference type="PANTHER" id="PTHR39964:SF2">
    <property type="entry name" value="UPF0292 PROTEIN MJ1624"/>
    <property type="match status" value="1"/>
</dbReference>
<feature type="domain" description="Toprim" evidence="4">
    <location>
        <begin position="23"/>
        <end position="105"/>
    </location>
</feature>
<dbReference type="KEGG" id="mesg:MLAUSG7_1393"/>
<evidence type="ECO:0000256" key="3">
    <source>
        <dbReference type="HAMAP-Rule" id="MF_01095"/>
    </source>
</evidence>